<dbReference type="GO" id="GO:0007188">
    <property type="term" value="P:adenylate cyclase-modulating G protein-coupled receptor signaling pathway"/>
    <property type="evidence" value="ECO:0007669"/>
    <property type="project" value="TreeGrafter"/>
</dbReference>
<dbReference type="Pfam" id="PF00763">
    <property type="entry name" value="THF_DHG_CYH"/>
    <property type="match status" value="1"/>
</dbReference>
<evidence type="ECO:0000256" key="6">
    <source>
        <dbReference type="PIRSR" id="PIRSR601019-2"/>
    </source>
</evidence>
<dbReference type="GO" id="GO:0046872">
    <property type="term" value="F:metal ion binding"/>
    <property type="evidence" value="ECO:0007669"/>
    <property type="project" value="UniProtKB-KW"/>
</dbReference>
<keyword evidence="10" id="KW-1185">Reference proteome</keyword>
<sequence>MELLTLPLAFQNGSARLLTGDLVVRDIEHWCHRKAHKGGIQPVMAVVFFNTGPDAVDYVKIKAHVAARAGVDYWVYEMPVDASTIEVMSQVKELNMNPQIHGILIQRPLPQQLNEAKIMGYIDPVKNIEEYDKGQADNIAADALVRLLARYGLSESAQQAKIQIVGFGNIITKEFIKQMKRKFPYVSASKDFDPSYDTSTDKHEPLQEEVQAPRASMIISELHCGPGFIKESMIKPEVSVLVDLGFYVTEKGVIGDVSHALFDRSDLSIAPTPGGVLPILLWIMMERTIKAKQMIAKEDLRGCNGRSERVSGVMAWPVHLTLCSSICFTVMVLHPVSKSSMDCDKENIYIDTSGIDEDSLRCPKPDASRGAGSHRIRAESRPARWWEGLCPLSTKSMQSLEPPSAREEDCLSLPSYPAEAEARTRAIDQYLAAESQRSKRQLKIILFGDEHEKSLFLKQTRLLEVPLSNEERADVRAEARRFVASICRECLHIVDEHACQPEWINTHPVLGCVKEIVSSEDPEDEETVESMVNLYCDDELRLALNQFGHNLETIERRFLNSRFPHILTCPCTGNGNLSKLLKRIFAPEYVPTEHDWFHFDQRRSGRVAQEALIHRDSHMLQLLQITDRSTQRRKWIHVLVDDAACLLFICNLAIYDQTLLEDETINRLHEDLILFSSLANSRWFAQTPFFVILSNISAFRNKILQSPLSKWFPQFEGGNNGDAALEFIKDRFREFAKPDQNIYIHVADIYSTEGVIAAIETMENRSLRQVLEELGMAPNECQDESSRALKRSENTLGP</sequence>
<accession>A0A8H6DB67</accession>
<keyword evidence="5" id="KW-0807">Transducer</keyword>
<dbReference type="InterPro" id="IPR046346">
    <property type="entry name" value="Aminoacid_DH-like_N_sf"/>
</dbReference>
<dbReference type="Gene3D" id="3.40.50.720">
    <property type="entry name" value="NAD(P)-binding Rossmann-like Domain"/>
    <property type="match status" value="1"/>
</dbReference>
<evidence type="ECO:0000259" key="7">
    <source>
        <dbReference type="Pfam" id="PF00763"/>
    </source>
</evidence>
<dbReference type="InterPro" id="IPR020630">
    <property type="entry name" value="THF_DH/CycHdrlase_cat_dom"/>
</dbReference>
<keyword evidence="6" id="KW-0460">Magnesium</keyword>
<dbReference type="SMART" id="SM00275">
    <property type="entry name" value="G_alpha"/>
    <property type="match status" value="1"/>
</dbReference>
<dbReference type="Gene3D" id="3.40.50.300">
    <property type="entry name" value="P-loop containing nucleotide triphosphate hydrolases"/>
    <property type="match status" value="1"/>
</dbReference>
<feature type="domain" description="Tetrahydrofolate dehydrogenase/cyclohydrolase NAD(P)-binding" evidence="8">
    <location>
        <begin position="141"/>
        <end position="293"/>
    </location>
</feature>
<dbReference type="Gene3D" id="1.10.400.10">
    <property type="entry name" value="GI Alpha 1, domain 2-like"/>
    <property type="match status" value="1"/>
</dbReference>
<evidence type="ECO:0000256" key="4">
    <source>
        <dbReference type="ARBA" id="ARBA00023134"/>
    </source>
</evidence>
<name>A0A8H6DB67_9HYPO</name>
<evidence type="ECO:0000313" key="10">
    <source>
        <dbReference type="Proteomes" id="UP000532311"/>
    </source>
</evidence>
<evidence type="ECO:0000259" key="8">
    <source>
        <dbReference type="Pfam" id="PF02882"/>
    </source>
</evidence>
<dbReference type="InterPro" id="IPR027417">
    <property type="entry name" value="P-loop_NTPase"/>
</dbReference>
<dbReference type="PANTHER" id="PTHR10218:SF302">
    <property type="entry name" value="GUANINE NUCLEOTIDE-BINDING PROTEIN ALPHA-5 SUBUNIT"/>
    <property type="match status" value="1"/>
</dbReference>
<dbReference type="Pfam" id="PF02882">
    <property type="entry name" value="THF_DHG_CYH_C"/>
    <property type="match status" value="1"/>
</dbReference>
<dbReference type="GO" id="GO:0001664">
    <property type="term" value="F:G protein-coupled receptor binding"/>
    <property type="evidence" value="ECO:0007669"/>
    <property type="project" value="TreeGrafter"/>
</dbReference>
<dbReference type="PANTHER" id="PTHR10218">
    <property type="entry name" value="GTP-BINDING PROTEIN ALPHA SUBUNIT"/>
    <property type="match status" value="1"/>
</dbReference>
<dbReference type="GO" id="GO:0003924">
    <property type="term" value="F:GTPase activity"/>
    <property type="evidence" value="ECO:0007669"/>
    <property type="project" value="InterPro"/>
</dbReference>
<keyword evidence="4" id="KW-0342">GTP-binding</keyword>
<evidence type="ECO:0000256" key="2">
    <source>
        <dbReference type="ARBA" id="ARBA00022723"/>
    </source>
</evidence>
<proteinExistence type="predicted"/>
<dbReference type="EMBL" id="JAAQPF010000206">
    <property type="protein sequence ID" value="KAF5710998.1"/>
    <property type="molecule type" value="Genomic_DNA"/>
</dbReference>
<dbReference type="InterPro" id="IPR001019">
    <property type="entry name" value="Gprotein_alpha_su"/>
</dbReference>
<keyword evidence="1" id="KW-0554">One-carbon metabolism</keyword>
<protein>
    <submittedName>
        <fullName evidence="9">Putative G alpha chain</fullName>
    </submittedName>
</protein>
<dbReference type="SUPFAM" id="SSF52540">
    <property type="entry name" value="P-loop containing nucleoside triphosphate hydrolases"/>
    <property type="match status" value="1"/>
</dbReference>
<dbReference type="AlphaFoldDB" id="A0A8H6DB67"/>
<dbReference type="Pfam" id="PF00503">
    <property type="entry name" value="G-alpha"/>
    <property type="match status" value="1"/>
</dbReference>
<evidence type="ECO:0000256" key="3">
    <source>
        <dbReference type="ARBA" id="ARBA00022741"/>
    </source>
</evidence>
<dbReference type="InterPro" id="IPR011025">
    <property type="entry name" value="GproteinA_insert"/>
</dbReference>
<dbReference type="InterPro" id="IPR020631">
    <property type="entry name" value="THF_DH/CycHdrlase_NAD-bd_dom"/>
</dbReference>
<dbReference type="GO" id="GO:0031683">
    <property type="term" value="F:G-protein beta/gamma-subunit complex binding"/>
    <property type="evidence" value="ECO:0007669"/>
    <property type="project" value="InterPro"/>
</dbReference>
<dbReference type="GO" id="GO:0005737">
    <property type="term" value="C:cytoplasm"/>
    <property type="evidence" value="ECO:0007669"/>
    <property type="project" value="TreeGrafter"/>
</dbReference>
<keyword evidence="2 6" id="KW-0479">Metal-binding</keyword>
<organism evidence="9 10">
    <name type="scientific">Fusarium globosum</name>
    <dbReference type="NCBI Taxonomy" id="78864"/>
    <lineage>
        <taxon>Eukaryota</taxon>
        <taxon>Fungi</taxon>
        <taxon>Dikarya</taxon>
        <taxon>Ascomycota</taxon>
        <taxon>Pezizomycotina</taxon>
        <taxon>Sordariomycetes</taxon>
        <taxon>Hypocreomycetidae</taxon>
        <taxon>Hypocreales</taxon>
        <taxon>Nectriaceae</taxon>
        <taxon>Fusarium</taxon>
        <taxon>Fusarium fujikuroi species complex</taxon>
    </lineage>
</organism>
<keyword evidence="3" id="KW-0547">Nucleotide-binding</keyword>
<dbReference type="GO" id="GO:0006730">
    <property type="term" value="P:one-carbon metabolic process"/>
    <property type="evidence" value="ECO:0007669"/>
    <property type="project" value="UniProtKB-KW"/>
</dbReference>
<evidence type="ECO:0000256" key="1">
    <source>
        <dbReference type="ARBA" id="ARBA00022563"/>
    </source>
</evidence>
<dbReference type="SUPFAM" id="SSF53223">
    <property type="entry name" value="Aminoacid dehydrogenase-like, N-terminal domain"/>
    <property type="match status" value="1"/>
</dbReference>
<feature type="domain" description="Tetrahydrofolate dehydrogenase/cyclohydrolase catalytic" evidence="7">
    <location>
        <begin position="20"/>
        <end position="129"/>
    </location>
</feature>
<dbReference type="GO" id="GO:0005834">
    <property type="term" value="C:heterotrimeric G-protein complex"/>
    <property type="evidence" value="ECO:0007669"/>
    <property type="project" value="TreeGrafter"/>
</dbReference>
<dbReference type="GO" id="GO:0005525">
    <property type="term" value="F:GTP binding"/>
    <property type="evidence" value="ECO:0007669"/>
    <property type="project" value="UniProtKB-KW"/>
</dbReference>
<evidence type="ECO:0000313" key="9">
    <source>
        <dbReference type="EMBL" id="KAF5710998.1"/>
    </source>
</evidence>
<dbReference type="GO" id="GO:0004488">
    <property type="term" value="F:methylenetetrahydrofolate dehydrogenase (NADP+) activity"/>
    <property type="evidence" value="ECO:0007669"/>
    <property type="project" value="InterPro"/>
</dbReference>
<dbReference type="PROSITE" id="PS51882">
    <property type="entry name" value="G_ALPHA"/>
    <property type="match status" value="1"/>
</dbReference>
<reference evidence="9 10" key="1">
    <citation type="submission" date="2020-05" db="EMBL/GenBank/DDBJ databases">
        <title>Identification and distribution of gene clusters putatively required for synthesis of sphingolipid metabolism inhibitors in phylogenetically diverse species of the filamentous fungus Fusarium.</title>
        <authorList>
            <person name="Kim H.-S."/>
            <person name="Busman M."/>
            <person name="Brown D.W."/>
            <person name="Divon H."/>
            <person name="Uhlig S."/>
            <person name="Proctor R.H."/>
        </authorList>
    </citation>
    <scope>NUCLEOTIDE SEQUENCE [LARGE SCALE GENOMIC DNA]</scope>
    <source>
        <strain evidence="9 10">NRRL 26131</strain>
    </source>
</reference>
<dbReference type="PRINTS" id="PR00085">
    <property type="entry name" value="THFDHDRGNASE"/>
</dbReference>
<dbReference type="Proteomes" id="UP000532311">
    <property type="component" value="Unassembled WGS sequence"/>
</dbReference>
<feature type="binding site" evidence="6">
    <location>
        <position position="454"/>
    </location>
    <ligand>
        <name>Mg(2+)</name>
        <dbReference type="ChEBI" id="CHEBI:18420"/>
    </ligand>
</feature>
<dbReference type="Gene3D" id="3.40.50.10860">
    <property type="entry name" value="Leucine Dehydrogenase, chain A, domain 1"/>
    <property type="match status" value="1"/>
</dbReference>
<comment type="caution">
    <text evidence="9">The sequence shown here is derived from an EMBL/GenBank/DDBJ whole genome shotgun (WGS) entry which is preliminary data.</text>
</comment>
<dbReference type="FunFam" id="3.40.50.300:FF:000720">
    <property type="entry name" value="Guanine nucleotide-binding protein G(k) subunit alpha"/>
    <property type="match status" value="1"/>
</dbReference>
<gene>
    <name evidence="9" type="ORF">FGLOB1_5222</name>
</gene>
<dbReference type="InterPro" id="IPR000672">
    <property type="entry name" value="THF_DH/CycHdrlase"/>
</dbReference>
<evidence type="ECO:0000256" key="5">
    <source>
        <dbReference type="ARBA" id="ARBA00023224"/>
    </source>
</evidence>